<dbReference type="AlphaFoldDB" id="A0A024VG67"/>
<dbReference type="InterPro" id="IPR029210">
    <property type="entry name" value="PfEMP1_NTS"/>
</dbReference>
<feature type="domain" description="Duffy-antigen binding" evidence="1">
    <location>
        <begin position="117"/>
        <end position="313"/>
    </location>
</feature>
<dbReference type="Proteomes" id="UP000030656">
    <property type="component" value="Unassembled WGS sequence"/>
</dbReference>
<dbReference type="Pfam" id="PF22672">
    <property type="entry name" value="DBL_C"/>
    <property type="match status" value="1"/>
</dbReference>
<dbReference type="GO" id="GO:0016020">
    <property type="term" value="C:membrane"/>
    <property type="evidence" value="ECO:0007669"/>
    <property type="project" value="InterPro"/>
</dbReference>
<organism evidence="4 5">
    <name type="scientific">Plasmodium falciparum FCH/4</name>
    <dbReference type="NCBI Taxonomy" id="1036724"/>
    <lineage>
        <taxon>Eukaryota</taxon>
        <taxon>Sar</taxon>
        <taxon>Alveolata</taxon>
        <taxon>Apicomplexa</taxon>
        <taxon>Aconoidasida</taxon>
        <taxon>Haemosporida</taxon>
        <taxon>Plasmodiidae</taxon>
        <taxon>Plasmodium</taxon>
        <taxon>Plasmodium (Laverania)</taxon>
    </lineage>
</organism>
<dbReference type="Pfam" id="PF05424">
    <property type="entry name" value="Duffy_binding"/>
    <property type="match status" value="1"/>
</dbReference>
<dbReference type="InterPro" id="IPR008602">
    <property type="entry name" value="Duffy-antigen-binding"/>
</dbReference>
<name>A0A024VG67_PLAFA</name>
<reference evidence="4 5" key="2">
    <citation type="submission" date="2013-02" db="EMBL/GenBank/DDBJ databases">
        <title>The Genome Sequence of Plasmodium falciparum FCH/4.</title>
        <authorList>
            <consortium name="The Broad Institute Genome Sequencing Platform"/>
            <consortium name="The Broad Institute Genome Sequencing Center for Infectious Disease"/>
            <person name="Neafsey D."/>
            <person name="Cheeseman I."/>
            <person name="Volkman S."/>
            <person name="Adams J."/>
            <person name="Walker B."/>
            <person name="Young S.K."/>
            <person name="Zeng Q."/>
            <person name="Gargeya S."/>
            <person name="Fitzgerald M."/>
            <person name="Haas B."/>
            <person name="Abouelleil A."/>
            <person name="Alvarado L."/>
            <person name="Arachchi H.M."/>
            <person name="Berlin A.M."/>
            <person name="Chapman S.B."/>
            <person name="Dewar J."/>
            <person name="Goldberg J."/>
            <person name="Griggs A."/>
            <person name="Gujja S."/>
            <person name="Hansen M."/>
            <person name="Howarth C."/>
            <person name="Imamovic A."/>
            <person name="Larimer J."/>
            <person name="McCowan C."/>
            <person name="Murphy C."/>
            <person name="Neiman D."/>
            <person name="Pearson M."/>
            <person name="Priest M."/>
            <person name="Roberts A."/>
            <person name="Saif S."/>
            <person name="Shea T."/>
            <person name="Sisk P."/>
            <person name="Sykes S."/>
            <person name="Wortman J."/>
            <person name="Nusbaum C."/>
            <person name="Birren B."/>
        </authorList>
    </citation>
    <scope>NUCLEOTIDE SEQUENCE [LARGE SCALE GENOMIC DNA]</scope>
    <source>
        <strain evidence="4 5">FCH/4</strain>
    </source>
</reference>
<accession>A0A024VG67</accession>
<dbReference type="Gene3D" id="1.20.58.830">
    <property type="match status" value="1"/>
</dbReference>
<dbReference type="InterPro" id="IPR042202">
    <property type="entry name" value="Duffy-ag-bd_sf"/>
</dbReference>
<evidence type="ECO:0000313" key="5">
    <source>
        <dbReference type="Proteomes" id="UP000030656"/>
    </source>
</evidence>
<proteinExistence type="predicted"/>
<evidence type="ECO:0000259" key="1">
    <source>
        <dbReference type="Pfam" id="PF05424"/>
    </source>
</evidence>
<dbReference type="FunFam" id="1.20.1310.20:FF:000001">
    <property type="entry name" value="Erythrocyte membrane protein 1, PfEMP1"/>
    <property type="match status" value="1"/>
</dbReference>
<evidence type="ECO:0000259" key="2">
    <source>
        <dbReference type="Pfam" id="PF15447"/>
    </source>
</evidence>
<gene>
    <name evidence="4" type="ORF">PFFCH_05305</name>
</gene>
<evidence type="ECO:0000313" key="4">
    <source>
        <dbReference type="EMBL" id="ETW27273.1"/>
    </source>
</evidence>
<dbReference type="EMBL" id="KI928082">
    <property type="protein sequence ID" value="ETW27273.1"/>
    <property type="molecule type" value="Genomic_DNA"/>
</dbReference>
<feature type="non-terminal residue" evidence="4">
    <location>
        <position position="475"/>
    </location>
</feature>
<dbReference type="SUPFAM" id="SSF140924">
    <property type="entry name" value="Duffy binding domain-like"/>
    <property type="match status" value="1"/>
</dbReference>
<protein>
    <submittedName>
        <fullName evidence="4">Uncharacterized protein</fullName>
    </submittedName>
</protein>
<reference evidence="4 5" key="1">
    <citation type="submission" date="2013-02" db="EMBL/GenBank/DDBJ databases">
        <title>The Genome Annotation of Plasmodium falciparum FCH/4.</title>
        <authorList>
            <consortium name="The Broad Institute Genome Sequencing Platform"/>
            <consortium name="The Broad Institute Genome Sequencing Center for Infectious Disease"/>
            <person name="Neafsey D."/>
            <person name="Hoffman S."/>
            <person name="Volkman S."/>
            <person name="Rosenthal P."/>
            <person name="Walker B."/>
            <person name="Young S.K."/>
            <person name="Zeng Q."/>
            <person name="Gargeya S."/>
            <person name="Fitzgerald M."/>
            <person name="Haas B."/>
            <person name="Abouelleil A."/>
            <person name="Allen A.W."/>
            <person name="Alvarado L."/>
            <person name="Arachchi H.M."/>
            <person name="Berlin A.M."/>
            <person name="Chapman S.B."/>
            <person name="Gainer-Dewar J."/>
            <person name="Goldberg J."/>
            <person name="Griggs A."/>
            <person name="Gujja S."/>
            <person name="Hansen M."/>
            <person name="Howarth C."/>
            <person name="Imamovic A."/>
            <person name="Ireland A."/>
            <person name="Larimer J."/>
            <person name="McCowan C."/>
            <person name="Murphy C."/>
            <person name="Pearson M."/>
            <person name="Poon T.W."/>
            <person name="Priest M."/>
            <person name="Roberts A."/>
            <person name="Saif S."/>
            <person name="Shea T."/>
            <person name="Sisk P."/>
            <person name="Sykes S."/>
            <person name="Wortman J."/>
            <person name="Nusbaum C."/>
            <person name="Birren B."/>
        </authorList>
    </citation>
    <scope>NUCLEOTIDE SEQUENCE [LARGE SCALE GENOMIC DNA]</scope>
    <source>
        <strain evidence="4 5">FCH/4</strain>
    </source>
</reference>
<dbReference type="GO" id="GO:0046789">
    <property type="term" value="F:host cell surface receptor binding"/>
    <property type="evidence" value="ECO:0007669"/>
    <property type="project" value="InterPro"/>
</dbReference>
<sequence length="475" mass="54456">MAPGGRQVGGGSLQDEDAKNMFDRIGKFVHDKVKEEAKTYIEELKAGVSFTSIFGEETVSTADPCELVEDYRRKNTGTADAHGDPCKKDTNGNDVDRFSVKEQAEYDNKKMKCSNGDACAPFRRLHLCNKNFPNMNSNDSSKAKHDLLAEVCMAAKFEGESLKTYRAQYDEQYPSSGSSFTMCTMLARSFADIGDIIRGRDLYSGNSKEKKQRKQLEKNLKEIFGKIYNELTKEKRSRYNGDTTNYYQLREDWWNANRETVWKAMTCSDDLKDASYFRATCSMNGSGAQAKNKCTCINGDPPTYFDYVPQFLRWFEEWAEDFCRKKKKKLENVKKQCRGVYEGKERYCSLNGYDCEKTVRARGKLRYGNRCIDCLYACNPYVEWIDNQRKQFLKQKERYDNVINGASVSRRQKPGASTTNYDGYEKKFYEELNKSEYRTVDAFLEKLSKEKACTAITDGGKIDFKQVNSGSASDS</sequence>
<evidence type="ECO:0000259" key="3">
    <source>
        <dbReference type="Pfam" id="PF22672"/>
    </source>
</evidence>
<dbReference type="InterPro" id="IPR054595">
    <property type="entry name" value="DBL_C"/>
</dbReference>
<feature type="domain" description="Duffy-binding-like" evidence="3">
    <location>
        <begin position="317"/>
        <end position="467"/>
    </location>
</feature>
<feature type="domain" description="Plasmodium falciparum erythrocyte membrane protein-1 N-terminal segment" evidence="2">
    <location>
        <begin position="17"/>
        <end position="45"/>
    </location>
</feature>
<dbReference type="Gene3D" id="1.20.1310.20">
    <property type="entry name" value="Duffy-antigen binding domain"/>
    <property type="match status" value="1"/>
</dbReference>
<dbReference type="Pfam" id="PF15447">
    <property type="entry name" value="NTS"/>
    <property type="match status" value="1"/>
</dbReference>
<dbReference type="FunFam" id="1.20.58.830:FF:000003">
    <property type="entry name" value="Erythrocyte membrane protein 1, PfEMP1"/>
    <property type="match status" value="1"/>
</dbReference>